<name>A0A9X1XK40_9VIBR</name>
<keyword evidence="5" id="KW-1185">Reference proteome</keyword>
<keyword evidence="1 2" id="KW-0238">DNA-binding</keyword>
<evidence type="ECO:0000313" key="5">
    <source>
        <dbReference type="Proteomes" id="UP001139559"/>
    </source>
</evidence>
<protein>
    <submittedName>
        <fullName evidence="4">TetR/AcrR family transcriptional regulator</fullName>
    </submittedName>
</protein>
<dbReference type="RefSeq" id="WP_248009971.1">
    <property type="nucleotide sequence ID" value="NZ_JAJHVV010000010.1"/>
</dbReference>
<dbReference type="PROSITE" id="PS50977">
    <property type="entry name" value="HTH_TETR_2"/>
    <property type="match status" value="1"/>
</dbReference>
<dbReference type="Proteomes" id="UP001139559">
    <property type="component" value="Unassembled WGS sequence"/>
</dbReference>
<sequence length="219" mass="25402">MESRKAGRPRDKTESRALLLTHARELFVAKPYDKVSTRSIAEKAGVNIGMIRYYFGNKEGLFEEMIRDALSPMKNQMGLLIKESSHQNLVDLMRTYYQAMIKVPEMPRLIMNTMNMPADDKQRQLMEKVFMDLARPMQKLIFEKLRSSGVIRSDMDEKLCRISYISLMVFPFIAPPAMLKIHGVELNEDFLARLFEHNIKLMTQGFITPTPYEGTPHDH</sequence>
<comment type="caution">
    <text evidence="4">The sequence shown here is derived from an EMBL/GenBank/DDBJ whole genome shotgun (WGS) entry which is preliminary data.</text>
</comment>
<dbReference type="PANTHER" id="PTHR43479">
    <property type="entry name" value="ACREF/ENVCD OPERON REPRESSOR-RELATED"/>
    <property type="match status" value="1"/>
</dbReference>
<dbReference type="InterPro" id="IPR009057">
    <property type="entry name" value="Homeodomain-like_sf"/>
</dbReference>
<dbReference type="Pfam" id="PF00440">
    <property type="entry name" value="TetR_N"/>
    <property type="match status" value="1"/>
</dbReference>
<evidence type="ECO:0000256" key="2">
    <source>
        <dbReference type="PROSITE-ProRule" id="PRU00335"/>
    </source>
</evidence>
<dbReference type="PRINTS" id="PR00455">
    <property type="entry name" value="HTHTETR"/>
</dbReference>
<dbReference type="InterPro" id="IPR001647">
    <property type="entry name" value="HTH_TetR"/>
</dbReference>
<evidence type="ECO:0000313" key="4">
    <source>
        <dbReference type="EMBL" id="MCK6264732.1"/>
    </source>
</evidence>
<dbReference type="GO" id="GO:0003677">
    <property type="term" value="F:DNA binding"/>
    <property type="evidence" value="ECO:0007669"/>
    <property type="project" value="UniProtKB-UniRule"/>
</dbReference>
<feature type="DNA-binding region" description="H-T-H motif" evidence="2">
    <location>
        <begin position="36"/>
        <end position="55"/>
    </location>
</feature>
<evidence type="ECO:0000256" key="1">
    <source>
        <dbReference type="ARBA" id="ARBA00023125"/>
    </source>
</evidence>
<proteinExistence type="predicted"/>
<dbReference type="Gene3D" id="1.10.357.10">
    <property type="entry name" value="Tetracycline Repressor, domain 2"/>
    <property type="match status" value="1"/>
</dbReference>
<accession>A0A9X1XK40</accession>
<organism evidence="4 5">
    <name type="scientific">Vibrio amylolyticus</name>
    <dbReference type="NCBI Taxonomy" id="2847292"/>
    <lineage>
        <taxon>Bacteria</taxon>
        <taxon>Pseudomonadati</taxon>
        <taxon>Pseudomonadota</taxon>
        <taxon>Gammaproteobacteria</taxon>
        <taxon>Vibrionales</taxon>
        <taxon>Vibrionaceae</taxon>
        <taxon>Vibrio</taxon>
    </lineage>
</organism>
<evidence type="ECO:0000259" key="3">
    <source>
        <dbReference type="PROSITE" id="PS50977"/>
    </source>
</evidence>
<dbReference type="PANTHER" id="PTHR43479:SF11">
    <property type="entry name" value="ACREF_ENVCD OPERON REPRESSOR-RELATED"/>
    <property type="match status" value="1"/>
</dbReference>
<reference evidence="4" key="1">
    <citation type="submission" date="2021-11" db="EMBL/GenBank/DDBJ databases">
        <title>Vibrio ZSDE26 sp. nov. and Vibrio ZSDZ34 sp. nov., isolated from coastal seawater in Qingdao.</title>
        <authorList>
            <person name="Zhang P."/>
        </authorList>
    </citation>
    <scope>NUCLEOTIDE SEQUENCE</scope>
    <source>
        <strain evidence="4">ZSDE26</strain>
    </source>
</reference>
<dbReference type="InterPro" id="IPR050624">
    <property type="entry name" value="HTH-type_Tx_Regulator"/>
</dbReference>
<dbReference type="AlphaFoldDB" id="A0A9X1XK40"/>
<feature type="domain" description="HTH tetR-type" evidence="3">
    <location>
        <begin position="13"/>
        <end position="73"/>
    </location>
</feature>
<dbReference type="EMBL" id="JAJHVV010000010">
    <property type="protein sequence ID" value="MCK6264732.1"/>
    <property type="molecule type" value="Genomic_DNA"/>
</dbReference>
<gene>
    <name evidence="4" type="ORF">KP803_15750</name>
</gene>
<dbReference type="SUPFAM" id="SSF46689">
    <property type="entry name" value="Homeodomain-like"/>
    <property type="match status" value="1"/>
</dbReference>